<sequence>MNIAIISYSFTGNNDIFAECVSRDLPAKHIKISGQKPITMGSIITDMLFGRTPKVHPAPETLREYDLILFFGPVWMGHAASPLRAYLNYLKKSQKPYGFLSISGGADGGNPKLSQELMKRTGAKPVIMLDQHIKDLLSSNPNPGRKDTSAYKISEIEAKSLSDTAIKEINKFSMVD</sequence>
<evidence type="ECO:0000313" key="1">
    <source>
        <dbReference type="EMBL" id="SHL77759.1"/>
    </source>
</evidence>
<evidence type="ECO:0008006" key="3">
    <source>
        <dbReference type="Google" id="ProtNLM"/>
    </source>
</evidence>
<protein>
    <recommendedName>
        <fullName evidence="3">Flavodoxin</fullName>
    </recommendedName>
</protein>
<dbReference type="STRING" id="1121322.SAMN02745136_05679"/>
<dbReference type="Gene3D" id="3.40.50.360">
    <property type="match status" value="1"/>
</dbReference>
<dbReference type="OrthoDB" id="2049760at2"/>
<dbReference type="SUPFAM" id="SSF52218">
    <property type="entry name" value="Flavoproteins"/>
    <property type="match status" value="1"/>
</dbReference>
<gene>
    <name evidence="1" type="ORF">SAMN02745136_05679</name>
</gene>
<keyword evidence="2" id="KW-1185">Reference proteome</keyword>
<name>A0A1M7DEZ5_9FIRM</name>
<proteinExistence type="predicted"/>
<dbReference type="Proteomes" id="UP000184386">
    <property type="component" value="Unassembled WGS sequence"/>
</dbReference>
<dbReference type="InterPro" id="IPR029039">
    <property type="entry name" value="Flavoprotein-like_sf"/>
</dbReference>
<dbReference type="EMBL" id="FRAC01000053">
    <property type="protein sequence ID" value="SHL77759.1"/>
    <property type="molecule type" value="Genomic_DNA"/>
</dbReference>
<reference evidence="1 2" key="1">
    <citation type="submission" date="2016-11" db="EMBL/GenBank/DDBJ databases">
        <authorList>
            <person name="Jaros S."/>
            <person name="Januszkiewicz K."/>
            <person name="Wedrychowicz H."/>
        </authorList>
    </citation>
    <scope>NUCLEOTIDE SEQUENCE [LARGE SCALE GENOMIC DNA]</scope>
    <source>
        <strain evidence="1 2">DSM 15929</strain>
    </source>
</reference>
<accession>A0A1M7DEZ5</accession>
<evidence type="ECO:0000313" key="2">
    <source>
        <dbReference type="Proteomes" id="UP000184386"/>
    </source>
</evidence>
<organism evidence="1 2">
    <name type="scientific">Anaerocolumna jejuensis DSM 15929</name>
    <dbReference type="NCBI Taxonomy" id="1121322"/>
    <lineage>
        <taxon>Bacteria</taxon>
        <taxon>Bacillati</taxon>
        <taxon>Bacillota</taxon>
        <taxon>Clostridia</taxon>
        <taxon>Lachnospirales</taxon>
        <taxon>Lachnospiraceae</taxon>
        <taxon>Anaerocolumna</taxon>
    </lineage>
</organism>
<dbReference type="AlphaFoldDB" id="A0A1M7DEZ5"/>
<dbReference type="RefSeq" id="WP_073280546.1">
    <property type="nucleotide sequence ID" value="NZ_FRAC01000053.1"/>
</dbReference>